<sequence length="209" mass="23619">MDDLRDLQLYEHVDPGVRFPSGPINVFLHEATMQAVRLRFDYLTNPPVYLDEAKGVLERPISYLKFNVIEPNAVIESSAMDGVPVRALPVLHGGDYICLGFAVGPSGEFIYLSDVKEIPPETMQYLKDLPRIKTLVVDCLKMRAGNFAHAAFEEVREWIDELKPEKVWLVGMGCGIGDHDEANRIIQDEMGYPMVELAYDGLYLEGFRL</sequence>
<dbReference type="InterPro" id="IPR001279">
    <property type="entry name" value="Metallo-B-lactamas"/>
</dbReference>
<reference evidence="2 3" key="1">
    <citation type="submission" date="2019-01" db="EMBL/GenBank/DDBJ databases">
        <title>Nuclear Genome Assembly of the Microalgal Biofuel strain Nannochloropsis salina CCMP1776.</title>
        <authorList>
            <person name="Hovde B."/>
        </authorList>
    </citation>
    <scope>NUCLEOTIDE SEQUENCE [LARGE SCALE GENOMIC DNA]</scope>
    <source>
        <strain evidence="2 3">CCMP1776</strain>
    </source>
</reference>
<organism evidence="2 3">
    <name type="scientific">Nannochloropsis salina CCMP1776</name>
    <dbReference type="NCBI Taxonomy" id="1027361"/>
    <lineage>
        <taxon>Eukaryota</taxon>
        <taxon>Sar</taxon>
        <taxon>Stramenopiles</taxon>
        <taxon>Ochrophyta</taxon>
        <taxon>Eustigmatophyceae</taxon>
        <taxon>Eustigmatales</taxon>
        <taxon>Monodopsidaceae</taxon>
        <taxon>Microchloropsis</taxon>
        <taxon>Microchloropsis salina</taxon>
    </lineage>
</organism>
<dbReference type="Pfam" id="PF12706">
    <property type="entry name" value="Lactamase_B_2"/>
    <property type="match status" value="1"/>
</dbReference>
<dbReference type="EMBL" id="SDOX01000011">
    <property type="protein sequence ID" value="TFJ85623.1"/>
    <property type="molecule type" value="Genomic_DNA"/>
</dbReference>
<proteinExistence type="predicted"/>
<evidence type="ECO:0000313" key="3">
    <source>
        <dbReference type="Proteomes" id="UP000355283"/>
    </source>
</evidence>
<dbReference type="Proteomes" id="UP000355283">
    <property type="component" value="Unassembled WGS sequence"/>
</dbReference>
<name>A0A4D9D6I9_9STRA</name>
<comment type="caution">
    <text evidence="2">The sequence shown here is derived from an EMBL/GenBank/DDBJ whole genome shotgun (WGS) entry which is preliminary data.</text>
</comment>
<keyword evidence="3" id="KW-1185">Reference proteome</keyword>
<dbReference type="PANTHER" id="PTHR42663">
    <property type="entry name" value="HYDROLASE C777.06C-RELATED-RELATED"/>
    <property type="match status" value="1"/>
</dbReference>
<dbReference type="OrthoDB" id="341300at2759"/>
<dbReference type="SUPFAM" id="SSF56281">
    <property type="entry name" value="Metallo-hydrolase/oxidoreductase"/>
    <property type="match status" value="1"/>
</dbReference>
<dbReference type="Gene3D" id="3.60.15.10">
    <property type="entry name" value="Ribonuclease Z/Hydroxyacylglutathione hydrolase-like"/>
    <property type="match status" value="1"/>
</dbReference>
<feature type="domain" description="Metallo-beta-lactamase" evidence="1">
    <location>
        <begin position="26"/>
        <end position="170"/>
    </location>
</feature>
<dbReference type="InterPro" id="IPR036866">
    <property type="entry name" value="RibonucZ/Hydroxyglut_hydro"/>
</dbReference>
<evidence type="ECO:0000313" key="2">
    <source>
        <dbReference type="EMBL" id="TFJ85623.1"/>
    </source>
</evidence>
<protein>
    <recommendedName>
        <fullName evidence="1">Metallo-beta-lactamase domain-containing protein</fullName>
    </recommendedName>
</protein>
<dbReference type="AlphaFoldDB" id="A0A4D9D6I9"/>
<gene>
    <name evidence="2" type="ORF">NSK_003132</name>
</gene>
<evidence type="ECO:0000259" key="1">
    <source>
        <dbReference type="Pfam" id="PF12706"/>
    </source>
</evidence>
<accession>A0A4D9D6I9</accession>
<dbReference type="PANTHER" id="PTHR42663:SF6">
    <property type="entry name" value="HYDROLASE C777.06C-RELATED"/>
    <property type="match status" value="1"/>
</dbReference>